<dbReference type="Proteomes" id="UP001062846">
    <property type="component" value="Chromosome 8"/>
</dbReference>
<name>A0ACC0MSF3_RHOML</name>
<sequence length="543" mass="61163">MSSIYVSEPPTKGKVIVQTTYGPLDIELWPKEAPKAVRNFVQLCLEGYYDHAIFHRIINSFLVQTGDPTGTGKGGESVYGSAFSDEFHSRLRFNHRGIVACANAGPPHSNGSQFFITLDRCEWLDRKHTIFGKVTGDSVYNLTRLGDVETDKDDRPLDPPPKITSVEVLWNPFDDIVPRAVPAKALLSSTVDDDNKASKKKAVKKLNLLSFGEEAEEEENQLASVRTKIKSSHDVLNDPRLLKGDDLSKELGLADILHAGVTTDGRVHKQFFSIKKLEVLSNWTLQYSDVNIKRRTGVDSQNLSEVKANRDLQLSVREALSSKREVFPKESVTAEPLYNSDDEASFDARMRLQILSKRKELGDLPTKQKFRNESSSPKDHERSPPRSNAESFEDQPKVEKLYLKKKGIGSEVRAERMANADSDLQLLGNAERERELQKQKRRRRQGHEDDVLAKLEKFKNTISTKSVESNSKAQGGNDEDLSDWAGVKLKFAPGSGKGNMSRSDDPNDYVVHDPLLEKGKEKFNRMQAKQKRREREWAGKSLT</sequence>
<evidence type="ECO:0000313" key="1">
    <source>
        <dbReference type="EMBL" id="KAI8543417.1"/>
    </source>
</evidence>
<organism evidence="1 2">
    <name type="scientific">Rhododendron molle</name>
    <name type="common">Chinese azalea</name>
    <name type="synonym">Azalea mollis</name>
    <dbReference type="NCBI Taxonomy" id="49168"/>
    <lineage>
        <taxon>Eukaryota</taxon>
        <taxon>Viridiplantae</taxon>
        <taxon>Streptophyta</taxon>
        <taxon>Embryophyta</taxon>
        <taxon>Tracheophyta</taxon>
        <taxon>Spermatophyta</taxon>
        <taxon>Magnoliopsida</taxon>
        <taxon>eudicotyledons</taxon>
        <taxon>Gunneridae</taxon>
        <taxon>Pentapetalae</taxon>
        <taxon>asterids</taxon>
        <taxon>Ericales</taxon>
        <taxon>Ericaceae</taxon>
        <taxon>Ericoideae</taxon>
        <taxon>Rhodoreae</taxon>
        <taxon>Rhododendron</taxon>
    </lineage>
</organism>
<keyword evidence="2" id="KW-1185">Reference proteome</keyword>
<gene>
    <name evidence="1" type="ORF">RHMOL_Rhmol08G0216200</name>
</gene>
<proteinExistence type="predicted"/>
<accession>A0ACC0MSF3</accession>
<reference evidence="1" key="1">
    <citation type="submission" date="2022-02" db="EMBL/GenBank/DDBJ databases">
        <title>Plant Genome Project.</title>
        <authorList>
            <person name="Zhang R.-G."/>
        </authorList>
    </citation>
    <scope>NUCLEOTIDE SEQUENCE</scope>
    <source>
        <strain evidence="1">AT1</strain>
    </source>
</reference>
<dbReference type="EMBL" id="CM046395">
    <property type="protein sequence ID" value="KAI8543417.1"/>
    <property type="molecule type" value="Genomic_DNA"/>
</dbReference>
<evidence type="ECO:0000313" key="2">
    <source>
        <dbReference type="Proteomes" id="UP001062846"/>
    </source>
</evidence>
<comment type="caution">
    <text evidence="1">The sequence shown here is derived from an EMBL/GenBank/DDBJ whole genome shotgun (WGS) entry which is preliminary data.</text>
</comment>
<protein>
    <submittedName>
        <fullName evidence="1">Uncharacterized protein</fullName>
    </submittedName>
</protein>